<dbReference type="EMBL" id="MLYO01000079">
    <property type="protein sequence ID" value="OIJ92614.1"/>
    <property type="molecule type" value="Genomic_DNA"/>
</dbReference>
<dbReference type="OrthoDB" id="4285926at2"/>
<keyword evidence="3" id="KW-1185">Reference proteome</keyword>
<protein>
    <submittedName>
        <fullName evidence="2">Uncharacterized protein</fullName>
    </submittedName>
</protein>
<proteinExistence type="predicted"/>
<accession>A0A1S2PHX7</accession>
<organism evidence="2 3">
    <name type="scientific">Streptomyces monashensis</name>
    <dbReference type="NCBI Taxonomy" id="1678012"/>
    <lineage>
        <taxon>Bacteria</taxon>
        <taxon>Bacillati</taxon>
        <taxon>Actinomycetota</taxon>
        <taxon>Actinomycetes</taxon>
        <taxon>Kitasatosporales</taxon>
        <taxon>Streptomycetaceae</taxon>
        <taxon>Streptomyces</taxon>
    </lineage>
</organism>
<reference evidence="2 3" key="1">
    <citation type="submission" date="2016-10" db="EMBL/GenBank/DDBJ databases">
        <title>Genome sequence of Streptomyces sp. MUSC 1.</title>
        <authorList>
            <person name="Lee L.-H."/>
            <person name="Ser H.-L."/>
            <person name="Law J.W.-F."/>
        </authorList>
    </citation>
    <scope>NUCLEOTIDE SEQUENCE [LARGE SCALE GENOMIC DNA]</scope>
    <source>
        <strain evidence="2 3">MUSC 1</strain>
    </source>
</reference>
<evidence type="ECO:0000313" key="2">
    <source>
        <dbReference type="EMBL" id="OIJ92614.1"/>
    </source>
</evidence>
<dbReference type="AlphaFoldDB" id="A0A1S2PHX7"/>
<dbReference type="RefSeq" id="WP_071385613.1">
    <property type="nucleotide sequence ID" value="NZ_MLYO01000079.1"/>
</dbReference>
<evidence type="ECO:0000256" key="1">
    <source>
        <dbReference type="SAM" id="SignalP"/>
    </source>
</evidence>
<feature type="chain" id="PRO_5010331452" evidence="1">
    <location>
        <begin position="25"/>
        <end position="102"/>
    </location>
</feature>
<sequence length="102" mass="10356">MLRVALAAGAALTLSLGLPVVAQAAATGDFIYANLNGEQSTLRGPEDGVCYPLDSGTHTVVNHTDRRATVFPEHGCVGTAVTVPSGSAVNGASFVVQSVRFG</sequence>
<keyword evidence="1" id="KW-0732">Signal</keyword>
<feature type="signal peptide" evidence="1">
    <location>
        <begin position="1"/>
        <end position="24"/>
    </location>
</feature>
<comment type="caution">
    <text evidence="2">The sequence shown here is derived from an EMBL/GenBank/DDBJ whole genome shotgun (WGS) entry which is preliminary data.</text>
</comment>
<evidence type="ECO:0000313" key="3">
    <source>
        <dbReference type="Proteomes" id="UP000179642"/>
    </source>
</evidence>
<dbReference type="Proteomes" id="UP000179642">
    <property type="component" value="Unassembled WGS sequence"/>
</dbReference>
<gene>
    <name evidence="2" type="ORF">BIV23_38345</name>
</gene>
<name>A0A1S2PHX7_9ACTN</name>